<accession>A0AAU9X8B8</accession>
<protein>
    <submittedName>
        <fullName evidence="1">Uncharacterized protein</fullName>
    </submittedName>
</protein>
<organism evidence="1 2">
    <name type="scientific">Pocillopora meandrina</name>
    <dbReference type="NCBI Taxonomy" id="46732"/>
    <lineage>
        <taxon>Eukaryota</taxon>
        <taxon>Metazoa</taxon>
        <taxon>Cnidaria</taxon>
        <taxon>Anthozoa</taxon>
        <taxon>Hexacorallia</taxon>
        <taxon>Scleractinia</taxon>
        <taxon>Astrocoeniina</taxon>
        <taxon>Pocilloporidae</taxon>
        <taxon>Pocillopora</taxon>
    </lineage>
</organism>
<dbReference type="AlphaFoldDB" id="A0AAU9X8B8"/>
<comment type="caution">
    <text evidence="1">The sequence shown here is derived from an EMBL/GenBank/DDBJ whole genome shotgun (WGS) entry which is preliminary data.</text>
</comment>
<proteinExistence type="predicted"/>
<reference evidence="1 2" key="1">
    <citation type="submission" date="2022-05" db="EMBL/GenBank/DDBJ databases">
        <authorList>
            <consortium name="Genoscope - CEA"/>
            <person name="William W."/>
        </authorList>
    </citation>
    <scope>NUCLEOTIDE SEQUENCE [LARGE SCALE GENOMIC DNA]</scope>
</reference>
<evidence type="ECO:0000313" key="2">
    <source>
        <dbReference type="Proteomes" id="UP001159428"/>
    </source>
</evidence>
<keyword evidence="2" id="KW-1185">Reference proteome</keyword>
<evidence type="ECO:0000313" key="1">
    <source>
        <dbReference type="EMBL" id="CAH3139927.1"/>
    </source>
</evidence>
<name>A0AAU9X8B8_9CNID</name>
<dbReference type="Proteomes" id="UP001159428">
    <property type="component" value="Unassembled WGS sequence"/>
</dbReference>
<gene>
    <name evidence="1" type="ORF">PMEA_00019047</name>
</gene>
<dbReference type="EMBL" id="CALNXJ010000033">
    <property type="protein sequence ID" value="CAH3139927.1"/>
    <property type="molecule type" value="Genomic_DNA"/>
</dbReference>
<sequence length="60" mass="6782">MGFLKGQSWAPNSIYCTPRLLLTSYHYTDDTQLYVAFKTNCDVDAGLSTSRVERCVTDID</sequence>